<reference evidence="2" key="1">
    <citation type="journal article" date="2015" name="Nat. Genet.">
        <title>The genome and transcriptome of the zoonotic hookworm Ancylostoma ceylanicum identify infection-specific gene families.</title>
        <authorList>
            <person name="Schwarz E.M."/>
            <person name="Hu Y."/>
            <person name="Antoshechkin I."/>
            <person name="Miller M.M."/>
            <person name="Sternberg P.W."/>
            <person name="Aroian R.V."/>
        </authorList>
    </citation>
    <scope>NUCLEOTIDE SEQUENCE</scope>
    <source>
        <strain evidence="2">HY135</strain>
    </source>
</reference>
<accession>A0A016V9H4</accession>
<dbReference type="EMBL" id="JARK01001351">
    <property type="protein sequence ID" value="EYC23652.1"/>
    <property type="molecule type" value="Genomic_DNA"/>
</dbReference>
<dbReference type="Proteomes" id="UP000024635">
    <property type="component" value="Unassembled WGS sequence"/>
</dbReference>
<gene>
    <name evidence="1" type="primary">Acey_s0015.g2763</name>
    <name evidence="1" type="ORF">Y032_0015g2763</name>
</gene>
<keyword evidence="2" id="KW-1185">Reference proteome</keyword>
<sequence>MIKGVPPCANKEEETRRVRDRTWPSHISTITDAANEVLSCCGTAFSCLRESQKTDSDVCPFFAHGTDDEVARSSIKPGDNAAVRNMLRNSITIRVGHAYTIHIQQCLRKAEYEKGYKFTLLAIQAIG</sequence>
<evidence type="ECO:0000313" key="2">
    <source>
        <dbReference type="Proteomes" id="UP000024635"/>
    </source>
</evidence>
<name>A0A016V9H4_9BILA</name>
<evidence type="ECO:0000313" key="1">
    <source>
        <dbReference type="EMBL" id="EYC23652.1"/>
    </source>
</evidence>
<organism evidence="1 2">
    <name type="scientific">Ancylostoma ceylanicum</name>
    <dbReference type="NCBI Taxonomy" id="53326"/>
    <lineage>
        <taxon>Eukaryota</taxon>
        <taxon>Metazoa</taxon>
        <taxon>Ecdysozoa</taxon>
        <taxon>Nematoda</taxon>
        <taxon>Chromadorea</taxon>
        <taxon>Rhabditida</taxon>
        <taxon>Rhabditina</taxon>
        <taxon>Rhabditomorpha</taxon>
        <taxon>Strongyloidea</taxon>
        <taxon>Ancylostomatidae</taxon>
        <taxon>Ancylostomatinae</taxon>
        <taxon>Ancylostoma</taxon>
    </lineage>
</organism>
<dbReference type="AlphaFoldDB" id="A0A016V9H4"/>
<proteinExistence type="predicted"/>
<comment type="caution">
    <text evidence="1">The sequence shown here is derived from an EMBL/GenBank/DDBJ whole genome shotgun (WGS) entry which is preliminary data.</text>
</comment>
<protein>
    <submittedName>
        <fullName evidence="1">Uncharacterized protein</fullName>
    </submittedName>
</protein>